<comment type="caution">
    <text evidence="1">The sequence shown here is derived from an EMBL/GenBank/DDBJ whole genome shotgun (WGS) entry which is preliminary data.</text>
</comment>
<dbReference type="AlphaFoldDB" id="A0A388T3Q8"/>
<dbReference type="Proteomes" id="UP000265354">
    <property type="component" value="Unassembled WGS sequence"/>
</dbReference>
<proteinExistence type="predicted"/>
<protein>
    <submittedName>
        <fullName evidence="1">Uncharacterized protein</fullName>
    </submittedName>
</protein>
<evidence type="ECO:0000313" key="2">
    <source>
        <dbReference type="Proteomes" id="UP000265354"/>
    </source>
</evidence>
<reference evidence="1 2" key="1">
    <citation type="submission" date="2018-07" db="EMBL/GenBank/DDBJ databases">
        <title>Whole Genome Shotgun Sequence of Streptomyces spongiicola strain 531S.</title>
        <authorList>
            <person name="Dohra H."/>
            <person name="Kodani S."/>
        </authorList>
    </citation>
    <scope>NUCLEOTIDE SEQUENCE [LARGE SCALE GENOMIC DNA]</scope>
    <source>
        <strain evidence="1 2">531S</strain>
    </source>
</reference>
<dbReference type="EMBL" id="BGZL01000020">
    <property type="protein sequence ID" value="GBQ03578.1"/>
    <property type="molecule type" value="Genomic_DNA"/>
</dbReference>
<evidence type="ECO:0000313" key="1">
    <source>
        <dbReference type="EMBL" id="GBQ03578.1"/>
    </source>
</evidence>
<sequence>MRGGALVEHDELVRLGTAETAPAAQEVVEAVPFRPVGHDEDVEVHGRLLLQALVRARRWGGAYNDSYFRS</sequence>
<gene>
    <name evidence="1" type="ORF">SSP531S_50530</name>
</gene>
<name>A0A388T3Q8_9ACTN</name>
<organism evidence="1 2">
    <name type="scientific">Streptomyces spongiicola</name>
    <dbReference type="NCBI Taxonomy" id="1690221"/>
    <lineage>
        <taxon>Bacteria</taxon>
        <taxon>Bacillati</taxon>
        <taxon>Actinomycetota</taxon>
        <taxon>Actinomycetes</taxon>
        <taxon>Kitasatosporales</taxon>
        <taxon>Streptomycetaceae</taxon>
        <taxon>Streptomyces</taxon>
    </lineage>
</organism>
<accession>A0A388T3Q8</accession>